<organism evidence="8">
    <name type="scientific">Cyclophora tenuis</name>
    <name type="common">Marine diatom</name>
    <dbReference type="NCBI Taxonomy" id="216820"/>
    <lineage>
        <taxon>Eukaryota</taxon>
        <taxon>Sar</taxon>
        <taxon>Stramenopiles</taxon>
        <taxon>Ochrophyta</taxon>
        <taxon>Bacillariophyta</taxon>
        <taxon>Fragilariophyceae</taxon>
        <taxon>Fragilariophycidae</taxon>
        <taxon>Cyclophorales</taxon>
        <taxon>Cyclophoraceae</taxon>
        <taxon>Cyclophora</taxon>
    </lineage>
</organism>
<dbReference type="EMBL" id="HBFW01016642">
    <property type="protein sequence ID" value="CAD8939593.1"/>
    <property type="molecule type" value="Transcribed_RNA"/>
</dbReference>
<comment type="subcellular location">
    <subcellularLocation>
        <location evidence="1">Plastid</location>
        <location evidence="1">Chloroplast</location>
    </subcellularLocation>
</comment>
<comment type="similarity">
    <text evidence="2">Belongs to the bacterial ribosomal protein bL19 family.</text>
</comment>
<proteinExistence type="inferred from homology"/>
<dbReference type="InterPro" id="IPR001857">
    <property type="entry name" value="Ribosomal_bL19"/>
</dbReference>
<evidence type="ECO:0000256" key="3">
    <source>
        <dbReference type="ARBA" id="ARBA00022528"/>
    </source>
</evidence>
<evidence type="ECO:0000256" key="4">
    <source>
        <dbReference type="ARBA" id="ARBA00022640"/>
    </source>
</evidence>
<dbReference type="Gene3D" id="2.30.30.790">
    <property type="match status" value="1"/>
</dbReference>
<gene>
    <name evidence="8" type="ORF">CTEN0397_LOCUS10656</name>
</gene>
<evidence type="ECO:0000256" key="5">
    <source>
        <dbReference type="ARBA" id="ARBA00022980"/>
    </source>
</evidence>
<keyword evidence="3" id="KW-0150">Chloroplast</keyword>
<dbReference type="GO" id="GO:0009507">
    <property type="term" value="C:chloroplast"/>
    <property type="evidence" value="ECO:0007669"/>
    <property type="project" value="UniProtKB-SubCell"/>
</dbReference>
<evidence type="ECO:0000256" key="2">
    <source>
        <dbReference type="ARBA" id="ARBA00005781"/>
    </source>
</evidence>
<sequence length="185" mass="21218">MLRQGLTALRRPLTQLNSSIRCFSSAPMEVEDMAFLHHGTRPRFRSNPKFKSPRKRASQLFEELNNEAVKKAKEEKPDVFAENPRVGDSVELEMVGEGGTLEGKLEKVRGLVIGKVNRGLASSLIVRDVVFGEPVEWKIPLYSPMVKSLKILERNFVFKGKRKVKRAKLYYLRERSPNEYRVTKS</sequence>
<reference evidence="8" key="1">
    <citation type="submission" date="2021-01" db="EMBL/GenBank/DDBJ databases">
        <authorList>
            <person name="Corre E."/>
            <person name="Pelletier E."/>
            <person name="Niang G."/>
            <person name="Scheremetjew M."/>
            <person name="Finn R."/>
            <person name="Kale V."/>
            <person name="Holt S."/>
            <person name="Cochrane G."/>
            <person name="Meng A."/>
            <person name="Brown T."/>
            <person name="Cohen L."/>
        </authorList>
    </citation>
    <scope>NUCLEOTIDE SEQUENCE</scope>
    <source>
        <strain evidence="8">ECT3854</strain>
    </source>
</reference>
<dbReference type="GO" id="GO:0006412">
    <property type="term" value="P:translation"/>
    <property type="evidence" value="ECO:0007669"/>
    <property type="project" value="InterPro"/>
</dbReference>
<dbReference type="InterPro" id="IPR038657">
    <property type="entry name" value="Ribosomal_bL19_sf"/>
</dbReference>
<keyword evidence="5" id="KW-0689">Ribosomal protein</keyword>
<evidence type="ECO:0000256" key="1">
    <source>
        <dbReference type="ARBA" id="ARBA00004229"/>
    </source>
</evidence>
<dbReference type="AlphaFoldDB" id="A0A7S1GN95"/>
<accession>A0A7S1GN95</accession>
<dbReference type="SUPFAM" id="SSF50104">
    <property type="entry name" value="Translation proteins SH3-like domain"/>
    <property type="match status" value="1"/>
</dbReference>
<dbReference type="GO" id="GO:0005762">
    <property type="term" value="C:mitochondrial large ribosomal subunit"/>
    <property type="evidence" value="ECO:0007669"/>
    <property type="project" value="TreeGrafter"/>
</dbReference>
<keyword evidence="6" id="KW-0687">Ribonucleoprotein</keyword>
<dbReference type="InterPro" id="IPR008991">
    <property type="entry name" value="Translation_prot_SH3-like_sf"/>
</dbReference>
<keyword evidence="4" id="KW-0934">Plastid</keyword>
<name>A0A7S1GN95_CYCTE</name>
<evidence type="ECO:0000256" key="6">
    <source>
        <dbReference type="ARBA" id="ARBA00023274"/>
    </source>
</evidence>
<protein>
    <recommendedName>
        <fullName evidence="7">50S ribosomal protein L19, chloroplastic</fullName>
    </recommendedName>
</protein>
<dbReference type="GO" id="GO:0003735">
    <property type="term" value="F:structural constituent of ribosome"/>
    <property type="evidence" value="ECO:0007669"/>
    <property type="project" value="InterPro"/>
</dbReference>
<dbReference type="Pfam" id="PF01245">
    <property type="entry name" value="Ribosomal_L19"/>
    <property type="match status" value="1"/>
</dbReference>
<evidence type="ECO:0000256" key="7">
    <source>
        <dbReference type="ARBA" id="ARBA00035376"/>
    </source>
</evidence>
<dbReference type="PANTHER" id="PTHR15680:SF9">
    <property type="entry name" value="LARGE RIBOSOMAL SUBUNIT PROTEIN BL19M"/>
    <property type="match status" value="1"/>
</dbReference>
<dbReference type="PANTHER" id="PTHR15680">
    <property type="entry name" value="RIBOSOMAL PROTEIN L19"/>
    <property type="match status" value="1"/>
</dbReference>
<evidence type="ECO:0000313" key="8">
    <source>
        <dbReference type="EMBL" id="CAD8939593.1"/>
    </source>
</evidence>